<dbReference type="RefSeq" id="WP_146406580.1">
    <property type="nucleotide sequence ID" value="NZ_SJPU01000001.1"/>
</dbReference>
<dbReference type="SUPFAM" id="SSF52402">
    <property type="entry name" value="Adenine nucleotide alpha hydrolases-like"/>
    <property type="match status" value="1"/>
</dbReference>
<dbReference type="InterPro" id="IPR014729">
    <property type="entry name" value="Rossmann-like_a/b/a_fold"/>
</dbReference>
<accession>A0A5C6C6V0</accession>
<dbReference type="EMBL" id="SJPU01000001">
    <property type="protein sequence ID" value="TWU19858.1"/>
    <property type="molecule type" value="Genomic_DNA"/>
</dbReference>
<evidence type="ECO:0000259" key="1">
    <source>
        <dbReference type="Pfam" id="PF01507"/>
    </source>
</evidence>
<protein>
    <submittedName>
        <fullName evidence="2">Phosphoadenosine phosphosulfate reductase family protein</fullName>
    </submittedName>
</protein>
<name>A0A5C6C6V0_9BACT</name>
<dbReference type="GO" id="GO:0003824">
    <property type="term" value="F:catalytic activity"/>
    <property type="evidence" value="ECO:0007669"/>
    <property type="project" value="InterPro"/>
</dbReference>
<keyword evidence="3" id="KW-1185">Reference proteome</keyword>
<sequence>MSMEHTCSVVSFGGGVNSTAMLVGLEERGEPPDHILFADTGGEKPETYDHLERMQSWLRSKGFPKITTVREGNGLEDDCIARDTLPGKAFGFGSCSERFKIRPQRRWAKQLGHENVVWLVGIHFGERKRAERTLNQRNDVSFPLIDWRWDQEDCVEAIRCGGIPVPVKSACFFCPAMKKREVIQLSKDNPSLFARAVEMEDAALESGKITTVKGLGRSWSWRSLVAADASQLKLFDDTQSPICDTCIDW</sequence>
<reference evidence="2 3" key="1">
    <citation type="journal article" date="2020" name="Antonie Van Leeuwenhoek">
        <title>Rhodopirellula heiligendammensis sp. nov., Rhodopirellula pilleata sp. nov., and Rhodopirellula solitaria sp. nov. isolated from natural or artificial marine surfaces in Northern Germany and California, USA, and emended description of the genus Rhodopirellula.</title>
        <authorList>
            <person name="Kallscheuer N."/>
            <person name="Wiegand S."/>
            <person name="Jogler M."/>
            <person name="Boedeker C."/>
            <person name="Peeters S.H."/>
            <person name="Rast P."/>
            <person name="Heuer A."/>
            <person name="Jetten M.S.M."/>
            <person name="Rohde M."/>
            <person name="Jogler C."/>
        </authorList>
    </citation>
    <scope>NUCLEOTIDE SEQUENCE [LARGE SCALE GENOMIC DNA]</scope>
    <source>
        <strain evidence="2 3">Poly21</strain>
    </source>
</reference>
<evidence type="ECO:0000313" key="3">
    <source>
        <dbReference type="Proteomes" id="UP000319908"/>
    </source>
</evidence>
<dbReference type="OrthoDB" id="9774475at2"/>
<dbReference type="Pfam" id="PF01507">
    <property type="entry name" value="PAPS_reduct"/>
    <property type="match status" value="1"/>
</dbReference>
<dbReference type="InterPro" id="IPR002500">
    <property type="entry name" value="PAPS_reduct_dom"/>
</dbReference>
<organism evidence="2 3">
    <name type="scientific">Allorhodopirellula heiligendammensis</name>
    <dbReference type="NCBI Taxonomy" id="2714739"/>
    <lineage>
        <taxon>Bacteria</taxon>
        <taxon>Pseudomonadati</taxon>
        <taxon>Planctomycetota</taxon>
        <taxon>Planctomycetia</taxon>
        <taxon>Pirellulales</taxon>
        <taxon>Pirellulaceae</taxon>
        <taxon>Allorhodopirellula</taxon>
    </lineage>
</organism>
<dbReference type="Proteomes" id="UP000319908">
    <property type="component" value="Unassembled WGS sequence"/>
</dbReference>
<evidence type="ECO:0000313" key="2">
    <source>
        <dbReference type="EMBL" id="TWU19858.1"/>
    </source>
</evidence>
<proteinExistence type="predicted"/>
<gene>
    <name evidence="2" type="ORF">Poly21_20360</name>
</gene>
<feature type="domain" description="Phosphoadenosine phosphosulphate reductase" evidence="1">
    <location>
        <begin position="9"/>
        <end position="150"/>
    </location>
</feature>
<dbReference type="Gene3D" id="3.40.50.620">
    <property type="entry name" value="HUPs"/>
    <property type="match status" value="1"/>
</dbReference>
<comment type="caution">
    <text evidence="2">The sequence shown here is derived from an EMBL/GenBank/DDBJ whole genome shotgun (WGS) entry which is preliminary data.</text>
</comment>
<dbReference type="AlphaFoldDB" id="A0A5C6C6V0"/>